<gene>
    <name evidence="2" type="ORF">GCM10011614_08590</name>
</gene>
<name>A0A918UE58_9SPHN</name>
<keyword evidence="1" id="KW-0472">Membrane</keyword>
<evidence type="ECO:0008006" key="4">
    <source>
        <dbReference type="Google" id="ProtNLM"/>
    </source>
</evidence>
<dbReference type="AlphaFoldDB" id="A0A918UE58"/>
<evidence type="ECO:0000313" key="3">
    <source>
        <dbReference type="Proteomes" id="UP000648075"/>
    </source>
</evidence>
<evidence type="ECO:0000256" key="1">
    <source>
        <dbReference type="SAM" id="Phobius"/>
    </source>
</evidence>
<feature type="transmembrane region" description="Helical" evidence="1">
    <location>
        <begin position="42"/>
        <end position="58"/>
    </location>
</feature>
<keyword evidence="1" id="KW-1133">Transmembrane helix</keyword>
<feature type="transmembrane region" description="Helical" evidence="1">
    <location>
        <begin position="96"/>
        <end position="116"/>
    </location>
</feature>
<dbReference type="EMBL" id="BMZA01000002">
    <property type="protein sequence ID" value="GGY96122.1"/>
    <property type="molecule type" value="Genomic_DNA"/>
</dbReference>
<protein>
    <recommendedName>
        <fullName evidence="4">VanZ family protein</fullName>
    </recommendedName>
</protein>
<proteinExistence type="predicted"/>
<evidence type="ECO:0000313" key="2">
    <source>
        <dbReference type="EMBL" id="GGY96122.1"/>
    </source>
</evidence>
<organism evidence="2 3">
    <name type="scientific">Novosphingobium colocasiae</name>
    <dbReference type="NCBI Taxonomy" id="1256513"/>
    <lineage>
        <taxon>Bacteria</taxon>
        <taxon>Pseudomonadati</taxon>
        <taxon>Pseudomonadota</taxon>
        <taxon>Alphaproteobacteria</taxon>
        <taxon>Sphingomonadales</taxon>
        <taxon>Sphingomonadaceae</taxon>
        <taxon>Novosphingobium</taxon>
    </lineage>
</organism>
<keyword evidence="1" id="KW-0812">Transmembrane</keyword>
<dbReference type="Proteomes" id="UP000648075">
    <property type="component" value="Unassembled WGS sequence"/>
</dbReference>
<reference evidence="2" key="1">
    <citation type="journal article" date="2014" name="Int. J. Syst. Evol. Microbiol.">
        <title>Complete genome sequence of Corynebacterium casei LMG S-19264T (=DSM 44701T), isolated from a smear-ripened cheese.</title>
        <authorList>
            <consortium name="US DOE Joint Genome Institute (JGI-PGF)"/>
            <person name="Walter F."/>
            <person name="Albersmeier A."/>
            <person name="Kalinowski J."/>
            <person name="Ruckert C."/>
        </authorList>
    </citation>
    <scope>NUCLEOTIDE SEQUENCE</scope>
    <source>
        <strain evidence="2">KCTC 32255</strain>
    </source>
</reference>
<comment type="caution">
    <text evidence="2">The sequence shown here is derived from an EMBL/GenBank/DDBJ whole genome shotgun (WGS) entry which is preliminary data.</text>
</comment>
<feature type="transmembrane region" description="Helical" evidence="1">
    <location>
        <begin position="65"/>
        <end position="84"/>
    </location>
</feature>
<dbReference type="NCBIfam" id="NF037970">
    <property type="entry name" value="vanZ_1"/>
    <property type="match status" value="1"/>
</dbReference>
<dbReference type="PANTHER" id="PTHR28008">
    <property type="entry name" value="DOMAIN PROTEIN, PUTATIVE (AFU_ORTHOLOGUE AFUA_3G10980)-RELATED"/>
    <property type="match status" value="1"/>
</dbReference>
<dbReference type="RefSeq" id="WP_189619896.1">
    <property type="nucleotide sequence ID" value="NZ_BMZA01000002.1"/>
</dbReference>
<sequence length="128" mass="13717">MPRSAILSIAPKLGFFALFAVILVLALEPHPPAVGARWDKLNHMAAFFVLTAAARVLWPRRSALALVLVMIGVGGAIELLQLWLPFGRDAEWMDWVADSFATLVGLAVGSAALLLLPPSPEYDAEDAA</sequence>
<accession>A0A918UE58</accession>
<reference evidence="2" key="2">
    <citation type="submission" date="2020-09" db="EMBL/GenBank/DDBJ databases">
        <authorList>
            <person name="Sun Q."/>
            <person name="Kim S."/>
        </authorList>
    </citation>
    <scope>NUCLEOTIDE SEQUENCE</scope>
    <source>
        <strain evidence="2">KCTC 32255</strain>
    </source>
</reference>
<keyword evidence="3" id="KW-1185">Reference proteome</keyword>
<dbReference type="PANTHER" id="PTHR28008:SF1">
    <property type="entry name" value="DOMAIN PROTEIN, PUTATIVE (AFU_ORTHOLOGUE AFUA_3G10980)-RELATED"/>
    <property type="match status" value="1"/>
</dbReference>